<sequence length="119" mass="12924">MPGEPRVFEVRVRGCATVEEALALQEPIARLLCPDEHHAGPCEVPWGFTLDDAEGPDDGATVLVLGVCVTSGGRAAEVAGRVRELAGGERTVTWEESRDPERFGELAEQYRIENAPREP</sequence>
<evidence type="ECO:0000313" key="1">
    <source>
        <dbReference type="EMBL" id="GAA2386243.1"/>
    </source>
</evidence>
<name>A0ABP5USZ5_9ACTN</name>
<gene>
    <name evidence="1" type="ORF">GCM10010420_06190</name>
</gene>
<accession>A0ABP5USZ5</accession>
<organism evidence="1 2">
    <name type="scientific">Streptomyces glaucosporus</name>
    <dbReference type="NCBI Taxonomy" id="284044"/>
    <lineage>
        <taxon>Bacteria</taxon>
        <taxon>Bacillati</taxon>
        <taxon>Actinomycetota</taxon>
        <taxon>Actinomycetes</taxon>
        <taxon>Kitasatosporales</taxon>
        <taxon>Streptomycetaceae</taxon>
        <taxon>Streptomyces</taxon>
    </lineage>
</organism>
<keyword evidence="2" id="KW-1185">Reference proteome</keyword>
<dbReference type="Proteomes" id="UP001500058">
    <property type="component" value="Unassembled WGS sequence"/>
</dbReference>
<reference evidence="2" key="1">
    <citation type="journal article" date="2019" name="Int. J. Syst. Evol. Microbiol.">
        <title>The Global Catalogue of Microorganisms (GCM) 10K type strain sequencing project: providing services to taxonomists for standard genome sequencing and annotation.</title>
        <authorList>
            <consortium name="The Broad Institute Genomics Platform"/>
            <consortium name="The Broad Institute Genome Sequencing Center for Infectious Disease"/>
            <person name="Wu L."/>
            <person name="Ma J."/>
        </authorList>
    </citation>
    <scope>NUCLEOTIDE SEQUENCE [LARGE SCALE GENOMIC DNA]</scope>
    <source>
        <strain evidence="2">JCM 6921</strain>
    </source>
</reference>
<comment type="caution">
    <text evidence="1">The sequence shown here is derived from an EMBL/GenBank/DDBJ whole genome shotgun (WGS) entry which is preliminary data.</text>
</comment>
<evidence type="ECO:0000313" key="2">
    <source>
        <dbReference type="Proteomes" id="UP001500058"/>
    </source>
</evidence>
<dbReference type="RefSeq" id="WP_344629243.1">
    <property type="nucleotide sequence ID" value="NZ_BAAATJ010000002.1"/>
</dbReference>
<protein>
    <submittedName>
        <fullName evidence="1">Uncharacterized protein</fullName>
    </submittedName>
</protein>
<dbReference type="EMBL" id="BAAATJ010000002">
    <property type="protein sequence ID" value="GAA2386243.1"/>
    <property type="molecule type" value="Genomic_DNA"/>
</dbReference>
<proteinExistence type="predicted"/>